<evidence type="ECO:0000313" key="2">
    <source>
        <dbReference type="Proteomes" id="UP001632038"/>
    </source>
</evidence>
<name>A0ABD3DVB2_9LAMI</name>
<comment type="caution">
    <text evidence="1">The sequence shown here is derived from an EMBL/GenBank/DDBJ whole genome shotgun (WGS) entry which is preliminary data.</text>
</comment>
<accession>A0ABD3DVB2</accession>
<protein>
    <submittedName>
        <fullName evidence="1">Uncharacterized protein</fullName>
    </submittedName>
</protein>
<dbReference type="EMBL" id="JAVIJP010000013">
    <property type="protein sequence ID" value="KAL3645532.1"/>
    <property type="molecule type" value="Genomic_DNA"/>
</dbReference>
<proteinExistence type="predicted"/>
<organism evidence="1 2">
    <name type="scientific">Castilleja foliolosa</name>
    <dbReference type="NCBI Taxonomy" id="1961234"/>
    <lineage>
        <taxon>Eukaryota</taxon>
        <taxon>Viridiplantae</taxon>
        <taxon>Streptophyta</taxon>
        <taxon>Embryophyta</taxon>
        <taxon>Tracheophyta</taxon>
        <taxon>Spermatophyta</taxon>
        <taxon>Magnoliopsida</taxon>
        <taxon>eudicotyledons</taxon>
        <taxon>Gunneridae</taxon>
        <taxon>Pentapetalae</taxon>
        <taxon>asterids</taxon>
        <taxon>lamiids</taxon>
        <taxon>Lamiales</taxon>
        <taxon>Orobanchaceae</taxon>
        <taxon>Pedicularideae</taxon>
        <taxon>Castillejinae</taxon>
        <taxon>Castilleja</taxon>
    </lineage>
</organism>
<reference evidence="2" key="1">
    <citation type="journal article" date="2024" name="IScience">
        <title>Strigolactones Initiate the Formation of Haustorium-like Structures in Castilleja.</title>
        <authorList>
            <person name="Buerger M."/>
            <person name="Peterson D."/>
            <person name="Chory J."/>
        </authorList>
    </citation>
    <scope>NUCLEOTIDE SEQUENCE [LARGE SCALE GENOMIC DNA]</scope>
</reference>
<sequence>MQMKRLMPFYRHNLPTFVKEDQQPICRWRGSANLPTFVKQQQPILPTFVKREKIKEAGPSWFSSFRRCYSRILSSTHPSSIDGSVAAIHNYCRRGYNKKKPRTPPPTPKKCLWCGSDVESGPCSLNYCHQLHFDTLKEAMVYIGSESLYGCAEDGRRFISPRALELYYANEYKAVVANGKKCKCGAYTVTDEDLALHLTRRDDLRCAHRPSESSEVRKARIKSEGFRARQVLFELSKFGL</sequence>
<dbReference type="Proteomes" id="UP001632038">
    <property type="component" value="Unassembled WGS sequence"/>
</dbReference>
<keyword evidence="2" id="KW-1185">Reference proteome</keyword>
<gene>
    <name evidence="1" type="ORF">CASFOL_010712</name>
</gene>
<dbReference type="AlphaFoldDB" id="A0ABD3DVB2"/>
<evidence type="ECO:0000313" key="1">
    <source>
        <dbReference type="EMBL" id="KAL3645532.1"/>
    </source>
</evidence>